<evidence type="ECO:0000256" key="6">
    <source>
        <dbReference type="ARBA" id="ARBA00022884"/>
    </source>
</evidence>
<dbReference type="GO" id="GO:0004519">
    <property type="term" value="F:endonuclease activity"/>
    <property type="evidence" value="ECO:0007669"/>
    <property type="project" value="UniProtKB-KW"/>
</dbReference>
<protein>
    <submittedName>
        <fullName evidence="8">Putative RNA binding protein YcfA (HicA-like mRNA interferase family)</fullName>
    </submittedName>
</protein>
<dbReference type="EMBL" id="JACIGI010000046">
    <property type="protein sequence ID" value="MBB4287683.1"/>
    <property type="molecule type" value="Genomic_DNA"/>
</dbReference>
<dbReference type="Pfam" id="PF07927">
    <property type="entry name" value="HicA_toxin"/>
    <property type="match status" value="1"/>
</dbReference>
<dbReference type="SUPFAM" id="SSF54786">
    <property type="entry name" value="YcfA/nrd intein domain"/>
    <property type="match status" value="1"/>
</dbReference>
<dbReference type="GO" id="GO:0003729">
    <property type="term" value="F:mRNA binding"/>
    <property type="evidence" value="ECO:0007669"/>
    <property type="project" value="InterPro"/>
</dbReference>
<keyword evidence="7" id="KW-0346">Stress response</keyword>
<dbReference type="RefSeq" id="WP_184437681.1">
    <property type="nucleotide sequence ID" value="NZ_JACIGI010000046.1"/>
</dbReference>
<gene>
    <name evidence="8" type="ORF">GGD88_003438</name>
</gene>
<dbReference type="GO" id="GO:0016787">
    <property type="term" value="F:hydrolase activity"/>
    <property type="evidence" value="ECO:0007669"/>
    <property type="project" value="UniProtKB-KW"/>
</dbReference>
<comment type="similarity">
    <text evidence="1">Belongs to the HicA mRNA interferase family.</text>
</comment>
<keyword evidence="5" id="KW-0378">Hydrolase</keyword>
<reference evidence="8 9" key="1">
    <citation type="submission" date="2020-08" db="EMBL/GenBank/DDBJ databases">
        <title>Genome sequencing of Purple Non-Sulfur Bacteria from various extreme environments.</title>
        <authorList>
            <person name="Mayer M."/>
        </authorList>
    </citation>
    <scope>NUCLEOTIDE SEQUENCE [LARGE SCALE GENOMIC DNA]</scope>
    <source>
        <strain evidence="8 9">JA135</strain>
    </source>
</reference>
<evidence type="ECO:0000256" key="1">
    <source>
        <dbReference type="ARBA" id="ARBA00006620"/>
    </source>
</evidence>
<dbReference type="InterPro" id="IPR012933">
    <property type="entry name" value="HicA_mRNA_interferase"/>
</dbReference>
<evidence type="ECO:0000313" key="8">
    <source>
        <dbReference type="EMBL" id="MBB4287683.1"/>
    </source>
</evidence>
<evidence type="ECO:0000256" key="3">
    <source>
        <dbReference type="ARBA" id="ARBA00022722"/>
    </source>
</evidence>
<dbReference type="Proteomes" id="UP000555728">
    <property type="component" value="Unassembled WGS sequence"/>
</dbReference>
<name>A0A7W6WME6_9PROT</name>
<dbReference type="InterPro" id="IPR038570">
    <property type="entry name" value="HicA_sf"/>
</dbReference>
<evidence type="ECO:0000313" key="9">
    <source>
        <dbReference type="Proteomes" id="UP000555728"/>
    </source>
</evidence>
<evidence type="ECO:0000256" key="5">
    <source>
        <dbReference type="ARBA" id="ARBA00022801"/>
    </source>
</evidence>
<comment type="caution">
    <text evidence="8">The sequence shown here is derived from an EMBL/GenBank/DDBJ whole genome shotgun (WGS) entry which is preliminary data.</text>
</comment>
<keyword evidence="6" id="KW-0694">RNA-binding</keyword>
<evidence type="ECO:0000256" key="4">
    <source>
        <dbReference type="ARBA" id="ARBA00022759"/>
    </source>
</evidence>
<keyword evidence="4" id="KW-0255">Endonuclease</keyword>
<accession>A0A7W6WME6</accession>
<dbReference type="AlphaFoldDB" id="A0A7W6WME6"/>
<proteinExistence type="inferred from homology"/>
<keyword evidence="2" id="KW-1277">Toxin-antitoxin system</keyword>
<organism evidence="8 9">
    <name type="scientific">Roseospira goensis</name>
    <dbReference type="NCBI Taxonomy" id="391922"/>
    <lineage>
        <taxon>Bacteria</taxon>
        <taxon>Pseudomonadati</taxon>
        <taxon>Pseudomonadota</taxon>
        <taxon>Alphaproteobacteria</taxon>
        <taxon>Rhodospirillales</taxon>
        <taxon>Rhodospirillaceae</taxon>
        <taxon>Roseospira</taxon>
    </lineage>
</organism>
<dbReference type="Gene3D" id="3.30.920.30">
    <property type="entry name" value="Hypothetical protein"/>
    <property type="match status" value="1"/>
</dbReference>
<keyword evidence="9" id="KW-1185">Reference proteome</keyword>
<sequence>MRSSREVIKALKADGWFHVGTTGDHWHFKHATKPGKVTVPHPTKDLTLRTLKSIEAQSGLKLR</sequence>
<keyword evidence="3" id="KW-0540">Nuclease</keyword>
<evidence type="ECO:0000256" key="2">
    <source>
        <dbReference type="ARBA" id="ARBA00022649"/>
    </source>
</evidence>
<evidence type="ECO:0000256" key="7">
    <source>
        <dbReference type="ARBA" id="ARBA00023016"/>
    </source>
</evidence>